<evidence type="ECO:0000313" key="2">
    <source>
        <dbReference type="Proteomes" id="UP000266673"/>
    </source>
</evidence>
<protein>
    <submittedName>
        <fullName evidence="1">Uncharacterized protein</fullName>
    </submittedName>
</protein>
<comment type="caution">
    <text evidence="1">The sequence shown here is derived from an EMBL/GenBank/DDBJ whole genome shotgun (WGS) entry which is preliminary data.</text>
</comment>
<evidence type="ECO:0000313" key="1">
    <source>
        <dbReference type="EMBL" id="RIB03985.1"/>
    </source>
</evidence>
<gene>
    <name evidence="1" type="ORF">C2G38_2121755</name>
</gene>
<name>A0A397U128_9GLOM</name>
<sequence>MIRMAFIYLTIINNTTFDISIKLETRKPSIKTFNIQSHGFDSCFVLYFKENFNEVTNQNIIIHELNEFNQLNASQSLELIKYGRTKKSICTRIRINGIARDLKFLRKVVVGFY</sequence>
<proteinExistence type="predicted"/>
<dbReference type="EMBL" id="QKWP01002279">
    <property type="protein sequence ID" value="RIB03985.1"/>
    <property type="molecule type" value="Genomic_DNA"/>
</dbReference>
<keyword evidence="2" id="KW-1185">Reference proteome</keyword>
<dbReference type="AlphaFoldDB" id="A0A397U128"/>
<reference evidence="1 2" key="1">
    <citation type="submission" date="2018-06" db="EMBL/GenBank/DDBJ databases">
        <title>Comparative genomics reveals the genomic features of Rhizophagus irregularis, R. cerebriforme, R. diaphanum and Gigaspora rosea, and their symbiotic lifestyle signature.</title>
        <authorList>
            <person name="Morin E."/>
            <person name="San Clemente H."/>
            <person name="Chen E.C.H."/>
            <person name="De La Providencia I."/>
            <person name="Hainaut M."/>
            <person name="Kuo A."/>
            <person name="Kohler A."/>
            <person name="Murat C."/>
            <person name="Tang N."/>
            <person name="Roy S."/>
            <person name="Loubradou J."/>
            <person name="Henrissat B."/>
            <person name="Grigoriev I.V."/>
            <person name="Corradi N."/>
            <person name="Roux C."/>
            <person name="Martin F.M."/>
        </authorList>
    </citation>
    <scope>NUCLEOTIDE SEQUENCE [LARGE SCALE GENOMIC DNA]</scope>
    <source>
        <strain evidence="1 2">DAOM 194757</strain>
    </source>
</reference>
<accession>A0A397U128</accession>
<dbReference type="Proteomes" id="UP000266673">
    <property type="component" value="Unassembled WGS sequence"/>
</dbReference>
<organism evidence="1 2">
    <name type="scientific">Gigaspora rosea</name>
    <dbReference type="NCBI Taxonomy" id="44941"/>
    <lineage>
        <taxon>Eukaryota</taxon>
        <taxon>Fungi</taxon>
        <taxon>Fungi incertae sedis</taxon>
        <taxon>Mucoromycota</taxon>
        <taxon>Glomeromycotina</taxon>
        <taxon>Glomeromycetes</taxon>
        <taxon>Diversisporales</taxon>
        <taxon>Gigasporaceae</taxon>
        <taxon>Gigaspora</taxon>
    </lineage>
</organism>